<dbReference type="OrthoDB" id="2367075at2759"/>
<keyword evidence="4" id="KW-1185">Reference proteome</keyword>
<dbReference type="SUPFAM" id="SSF54695">
    <property type="entry name" value="POZ domain"/>
    <property type="match status" value="1"/>
</dbReference>
<dbReference type="Gene3D" id="3.30.710.10">
    <property type="entry name" value="Potassium Channel Kv1.1, Chain A"/>
    <property type="match status" value="1"/>
</dbReference>
<dbReference type="EMBL" id="SGPL01000001">
    <property type="protein sequence ID" value="THH21545.1"/>
    <property type="molecule type" value="Genomic_DNA"/>
</dbReference>
<evidence type="ECO:0000259" key="2">
    <source>
        <dbReference type="PROSITE" id="PS50097"/>
    </source>
</evidence>
<proteinExistence type="predicted"/>
<evidence type="ECO:0000313" key="4">
    <source>
        <dbReference type="Proteomes" id="UP000310158"/>
    </source>
</evidence>
<feature type="region of interest" description="Disordered" evidence="1">
    <location>
        <begin position="293"/>
        <end position="315"/>
    </location>
</feature>
<dbReference type="SMART" id="SM00225">
    <property type="entry name" value="BTB"/>
    <property type="match status" value="1"/>
</dbReference>
<gene>
    <name evidence="3" type="ORF">EW146_g59</name>
</gene>
<comment type="caution">
    <text evidence="3">The sequence shown here is derived from an EMBL/GenBank/DDBJ whole genome shotgun (WGS) entry which is preliminary data.</text>
</comment>
<dbReference type="InterPro" id="IPR011333">
    <property type="entry name" value="SKP1/BTB/POZ_sf"/>
</dbReference>
<dbReference type="AlphaFoldDB" id="A0A4S4M8T1"/>
<dbReference type="InterPro" id="IPR000210">
    <property type="entry name" value="BTB/POZ_dom"/>
</dbReference>
<dbReference type="Proteomes" id="UP000310158">
    <property type="component" value="Unassembled WGS sequence"/>
</dbReference>
<feature type="domain" description="BTB" evidence="2">
    <location>
        <begin position="114"/>
        <end position="181"/>
    </location>
</feature>
<evidence type="ECO:0000256" key="1">
    <source>
        <dbReference type="SAM" id="MobiDB-lite"/>
    </source>
</evidence>
<dbReference type="CDD" id="cd18186">
    <property type="entry name" value="BTB_POZ_ZBTB_KLHL-like"/>
    <property type="match status" value="1"/>
</dbReference>
<accession>A0A4S4M8T1</accession>
<organism evidence="3 4">
    <name type="scientific">Bondarzewia mesenterica</name>
    <dbReference type="NCBI Taxonomy" id="1095465"/>
    <lineage>
        <taxon>Eukaryota</taxon>
        <taxon>Fungi</taxon>
        <taxon>Dikarya</taxon>
        <taxon>Basidiomycota</taxon>
        <taxon>Agaricomycotina</taxon>
        <taxon>Agaricomycetes</taxon>
        <taxon>Russulales</taxon>
        <taxon>Bondarzewiaceae</taxon>
        <taxon>Bondarzewia</taxon>
    </lineage>
</organism>
<protein>
    <recommendedName>
        <fullName evidence="2">BTB domain-containing protein</fullName>
    </recommendedName>
</protein>
<dbReference type="Pfam" id="PF00651">
    <property type="entry name" value="BTB"/>
    <property type="match status" value="1"/>
</dbReference>
<sequence length="387" mass="42891">MPSNAYSLSGSEDFEILTNSLSTSPVSAVAIPSRIMDPTSILSPIRSKESDIVASLSPSESADMLLALLTKHQQSIASIVSPGLSEEKSASVVSTRDEVPSKTTKHERFFFLDGNVTFVVKDTLYRVHQYFFSRDSSHFVDLFSRHDNEGKSITITLENVEMRGFDAFLSILYPTNFKTSDISTAEDWTSVLELSHRWGFKSIRELAIERLGPISSPVDKVVHGRTFGVDHWLTPGYTALVERTEPLSQQEGRRLGVDDVILISTLREDARAKALILANTDIVRQVEKRLHAGREDEKVEVDASKKGEKTVKEDDRHNLFTRLRPPSLQNQSEKGEPVQNPKLFGFGTPTKTSGLTIHFNLDESIIVTGSPLRSDTDGGAGPTVVNY</sequence>
<name>A0A4S4M8T1_9AGAM</name>
<evidence type="ECO:0000313" key="3">
    <source>
        <dbReference type="EMBL" id="THH21545.1"/>
    </source>
</evidence>
<reference evidence="3 4" key="1">
    <citation type="submission" date="2019-02" db="EMBL/GenBank/DDBJ databases">
        <title>Genome sequencing of the rare red list fungi Bondarzewia mesenterica.</title>
        <authorList>
            <person name="Buettner E."/>
            <person name="Kellner H."/>
        </authorList>
    </citation>
    <scope>NUCLEOTIDE SEQUENCE [LARGE SCALE GENOMIC DNA]</scope>
    <source>
        <strain evidence="3 4">DSM 108281</strain>
    </source>
</reference>
<dbReference type="PROSITE" id="PS50097">
    <property type="entry name" value="BTB"/>
    <property type="match status" value="1"/>
</dbReference>